<evidence type="ECO:0000256" key="1">
    <source>
        <dbReference type="ARBA" id="ARBA00004141"/>
    </source>
</evidence>
<evidence type="ECO:0000256" key="5">
    <source>
        <dbReference type="ARBA" id="ARBA00023136"/>
    </source>
</evidence>
<feature type="region of interest" description="Disordered" evidence="6">
    <location>
        <begin position="1"/>
        <end position="38"/>
    </location>
</feature>
<sequence length="430" mass="46072">MQLAPPGNTSTRQSDSPAPQPAPPAPPEPRSPEDAAREAGLLNEEGAPTGEELGAVHGALRLPVHVNARGMSLGILATVAFVFGLQWAKNFFVPLLLGIFIAYTLSPVVRWLERWHIKRAIGATLVSAAILAGMALTIQRVQGEFFNIVDELPSLTHKVTRLITQASDGQPSTIQQVQAAAAEIEQAAANASGADTRRAAQQRRPAPANAPGGSNFRVMDWLLAGSVGLASFISQATMVVFLVFFLLLAGDTFKRKLVKLTGPSLTRKKVTVHILEDINTSIQNYMFMLLVTNGLLALLMWGVLRMVGLENAGAWAIFAGVAHVMPYFGPLLITLATGLVAFLQFESLRMVILVAGASLAIATLVGMVVTTWMTGKIAKMNPAAVFVSLLFWGWLWGMWGLLLGVPMVVVVKVVAERVEGMEVVAELLGE</sequence>
<dbReference type="RefSeq" id="WP_379773072.1">
    <property type="nucleotide sequence ID" value="NZ_JBHSMZ010000015.1"/>
</dbReference>
<feature type="transmembrane region" description="Helical" evidence="7">
    <location>
        <begin position="324"/>
        <end position="343"/>
    </location>
</feature>
<keyword evidence="4 7" id="KW-1133">Transmembrane helix</keyword>
<gene>
    <name evidence="8" type="ORF">ACFPO9_18215</name>
</gene>
<evidence type="ECO:0000256" key="6">
    <source>
        <dbReference type="SAM" id="MobiDB-lite"/>
    </source>
</evidence>
<dbReference type="Pfam" id="PF01594">
    <property type="entry name" value="AI-2E_transport"/>
    <property type="match status" value="1"/>
</dbReference>
<organism evidence="8 9">
    <name type="scientific">Massilia aerilata</name>
    <dbReference type="NCBI Taxonomy" id="453817"/>
    <lineage>
        <taxon>Bacteria</taxon>
        <taxon>Pseudomonadati</taxon>
        <taxon>Pseudomonadota</taxon>
        <taxon>Betaproteobacteria</taxon>
        <taxon>Burkholderiales</taxon>
        <taxon>Oxalobacteraceae</taxon>
        <taxon>Telluria group</taxon>
        <taxon>Massilia</taxon>
    </lineage>
</organism>
<feature type="compositionally biased region" description="Pro residues" evidence="6">
    <location>
        <begin position="18"/>
        <end position="29"/>
    </location>
</feature>
<dbReference type="PANTHER" id="PTHR21716">
    <property type="entry name" value="TRANSMEMBRANE PROTEIN"/>
    <property type="match status" value="1"/>
</dbReference>
<feature type="transmembrane region" description="Helical" evidence="7">
    <location>
        <begin position="385"/>
        <end position="411"/>
    </location>
</feature>
<evidence type="ECO:0000256" key="3">
    <source>
        <dbReference type="ARBA" id="ARBA00022692"/>
    </source>
</evidence>
<keyword evidence="3 7" id="KW-0812">Transmembrane</keyword>
<dbReference type="EMBL" id="JBHSMZ010000015">
    <property type="protein sequence ID" value="MFC5550456.1"/>
    <property type="molecule type" value="Genomic_DNA"/>
</dbReference>
<feature type="transmembrane region" description="Helical" evidence="7">
    <location>
        <begin position="350"/>
        <end position="373"/>
    </location>
</feature>
<feature type="transmembrane region" description="Helical" evidence="7">
    <location>
        <begin position="221"/>
        <end position="249"/>
    </location>
</feature>
<accession>A0ABW0S0A6</accession>
<evidence type="ECO:0000256" key="7">
    <source>
        <dbReference type="SAM" id="Phobius"/>
    </source>
</evidence>
<protein>
    <submittedName>
        <fullName evidence="8">AI-2E family transporter</fullName>
    </submittedName>
</protein>
<feature type="transmembrane region" description="Helical" evidence="7">
    <location>
        <begin position="285"/>
        <end position="304"/>
    </location>
</feature>
<comment type="subcellular location">
    <subcellularLocation>
        <location evidence="1">Membrane</location>
        <topology evidence="1">Multi-pass membrane protein</topology>
    </subcellularLocation>
</comment>
<evidence type="ECO:0000313" key="9">
    <source>
        <dbReference type="Proteomes" id="UP001596086"/>
    </source>
</evidence>
<proteinExistence type="inferred from homology"/>
<evidence type="ECO:0000256" key="4">
    <source>
        <dbReference type="ARBA" id="ARBA00022989"/>
    </source>
</evidence>
<comment type="similarity">
    <text evidence="2">Belongs to the autoinducer-2 exporter (AI-2E) (TC 2.A.86) family.</text>
</comment>
<keyword evidence="9" id="KW-1185">Reference proteome</keyword>
<dbReference type="Proteomes" id="UP001596086">
    <property type="component" value="Unassembled WGS sequence"/>
</dbReference>
<dbReference type="PANTHER" id="PTHR21716:SF16">
    <property type="entry name" value="BLL1467 PROTEIN"/>
    <property type="match status" value="1"/>
</dbReference>
<reference evidence="9" key="1">
    <citation type="journal article" date="2019" name="Int. J. Syst. Evol. Microbiol.">
        <title>The Global Catalogue of Microorganisms (GCM) 10K type strain sequencing project: providing services to taxonomists for standard genome sequencing and annotation.</title>
        <authorList>
            <consortium name="The Broad Institute Genomics Platform"/>
            <consortium name="The Broad Institute Genome Sequencing Center for Infectious Disease"/>
            <person name="Wu L."/>
            <person name="Ma J."/>
        </authorList>
    </citation>
    <scope>NUCLEOTIDE SEQUENCE [LARGE SCALE GENOMIC DNA]</scope>
    <source>
        <strain evidence="9">CGMCC 4.5798</strain>
    </source>
</reference>
<feature type="transmembrane region" description="Helical" evidence="7">
    <location>
        <begin position="66"/>
        <end position="85"/>
    </location>
</feature>
<comment type="caution">
    <text evidence="8">The sequence shown here is derived from an EMBL/GenBank/DDBJ whole genome shotgun (WGS) entry which is preliminary data.</text>
</comment>
<evidence type="ECO:0000313" key="8">
    <source>
        <dbReference type="EMBL" id="MFC5550456.1"/>
    </source>
</evidence>
<feature type="transmembrane region" description="Helical" evidence="7">
    <location>
        <begin position="91"/>
        <end position="109"/>
    </location>
</feature>
<evidence type="ECO:0000256" key="2">
    <source>
        <dbReference type="ARBA" id="ARBA00009773"/>
    </source>
</evidence>
<name>A0ABW0S0A6_9BURK</name>
<feature type="transmembrane region" description="Helical" evidence="7">
    <location>
        <begin position="121"/>
        <end position="138"/>
    </location>
</feature>
<keyword evidence="5 7" id="KW-0472">Membrane</keyword>
<dbReference type="InterPro" id="IPR002549">
    <property type="entry name" value="AI-2E-like"/>
</dbReference>